<dbReference type="Proteomes" id="UP001443914">
    <property type="component" value="Unassembled WGS sequence"/>
</dbReference>
<protein>
    <recommendedName>
        <fullName evidence="1">HVA22-like protein</fullName>
    </recommendedName>
</protein>
<dbReference type="PANTHER" id="PTHR12300:SF99">
    <property type="entry name" value="HVA22-LIKE PROTEIN F"/>
    <property type="match status" value="1"/>
</dbReference>
<reference evidence="2" key="1">
    <citation type="submission" date="2024-03" db="EMBL/GenBank/DDBJ databases">
        <title>WGS assembly of Saponaria officinalis var. Norfolk2.</title>
        <authorList>
            <person name="Jenkins J."/>
            <person name="Shu S."/>
            <person name="Grimwood J."/>
            <person name="Barry K."/>
            <person name="Goodstein D."/>
            <person name="Schmutz J."/>
            <person name="Leebens-Mack J."/>
            <person name="Osbourn A."/>
        </authorList>
    </citation>
    <scope>NUCLEOTIDE SEQUENCE [LARGE SCALE GENOMIC DNA]</scope>
    <source>
        <strain evidence="2">JIC</strain>
    </source>
</reference>
<comment type="caution">
    <text evidence="2">The sequence shown here is derived from an EMBL/GenBank/DDBJ whole genome shotgun (WGS) entry which is preliminary data.</text>
</comment>
<dbReference type="PANTHER" id="PTHR12300">
    <property type="entry name" value="HVA22-LIKE PROTEINS"/>
    <property type="match status" value="1"/>
</dbReference>
<dbReference type="EMBL" id="JBDFQZ010000011">
    <property type="protein sequence ID" value="KAK9676618.1"/>
    <property type="molecule type" value="Genomic_DNA"/>
</dbReference>
<proteinExistence type="inferred from homology"/>
<feature type="transmembrane region" description="Helical" evidence="1">
    <location>
        <begin position="12"/>
        <end position="31"/>
    </location>
</feature>
<accession>A0AAW1HJK6</accession>
<name>A0AAW1HJK6_SAPOF</name>
<sequence length="156" mass="18416">MGFAKVARHFDALIGPGLMLLYPLYASMRTIESPTTLDDQQWLTYWVLYSLITLFELSSWRVLQWLPIWPYVKLLFCMWLVLPTFNGAAYIYENFVRNYVTFLWSFNSDHPDAHRKVLQMMSLDARKSVENFIEKYGVDAFDRVVRAAENEAKRQS</sequence>
<feature type="transmembrane region" description="Helical" evidence="1">
    <location>
        <begin position="74"/>
        <end position="92"/>
    </location>
</feature>
<dbReference type="InterPro" id="IPR004345">
    <property type="entry name" value="TB2_DP1_HVA22"/>
</dbReference>
<dbReference type="AlphaFoldDB" id="A0AAW1HJK6"/>
<organism evidence="2 3">
    <name type="scientific">Saponaria officinalis</name>
    <name type="common">Common soapwort</name>
    <name type="synonym">Lychnis saponaria</name>
    <dbReference type="NCBI Taxonomy" id="3572"/>
    <lineage>
        <taxon>Eukaryota</taxon>
        <taxon>Viridiplantae</taxon>
        <taxon>Streptophyta</taxon>
        <taxon>Embryophyta</taxon>
        <taxon>Tracheophyta</taxon>
        <taxon>Spermatophyta</taxon>
        <taxon>Magnoliopsida</taxon>
        <taxon>eudicotyledons</taxon>
        <taxon>Gunneridae</taxon>
        <taxon>Pentapetalae</taxon>
        <taxon>Caryophyllales</taxon>
        <taxon>Caryophyllaceae</taxon>
        <taxon>Caryophylleae</taxon>
        <taxon>Saponaria</taxon>
    </lineage>
</organism>
<keyword evidence="1" id="KW-0812">Transmembrane</keyword>
<gene>
    <name evidence="2" type="ORF">RND81_11G088800</name>
</gene>
<comment type="similarity">
    <text evidence="1">Belongs to the DP1 family.</text>
</comment>
<comment type="subcellular location">
    <subcellularLocation>
        <location evidence="1">Membrane</location>
        <topology evidence="1">Multi-pass membrane protein</topology>
    </subcellularLocation>
</comment>
<dbReference type="GO" id="GO:0016020">
    <property type="term" value="C:membrane"/>
    <property type="evidence" value="ECO:0007669"/>
    <property type="project" value="UniProtKB-SubCell"/>
</dbReference>
<evidence type="ECO:0000256" key="1">
    <source>
        <dbReference type="RuleBase" id="RU362006"/>
    </source>
</evidence>
<evidence type="ECO:0000313" key="2">
    <source>
        <dbReference type="EMBL" id="KAK9676618.1"/>
    </source>
</evidence>
<feature type="transmembrane region" description="Helical" evidence="1">
    <location>
        <begin position="43"/>
        <end position="62"/>
    </location>
</feature>
<dbReference type="Pfam" id="PF03134">
    <property type="entry name" value="TB2_DP1_HVA22"/>
    <property type="match status" value="1"/>
</dbReference>
<evidence type="ECO:0000313" key="3">
    <source>
        <dbReference type="Proteomes" id="UP001443914"/>
    </source>
</evidence>
<keyword evidence="1" id="KW-1133">Transmembrane helix</keyword>
<keyword evidence="1" id="KW-0472">Membrane</keyword>
<keyword evidence="3" id="KW-1185">Reference proteome</keyword>